<evidence type="ECO:0000256" key="1">
    <source>
        <dbReference type="ARBA" id="ARBA00004651"/>
    </source>
</evidence>
<keyword evidence="4 7" id="KW-1133">Transmembrane helix</keyword>
<feature type="compositionally biased region" description="Low complexity" evidence="6">
    <location>
        <begin position="121"/>
        <end position="131"/>
    </location>
</feature>
<organism evidence="9 10">
    <name type="scientific">Streptomonospora halophila</name>
    <dbReference type="NCBI Taxonomy" id="427369"/>
    <lineage>
        <taxon>Bacteria</taxon>
        <taxon>Bacillati</taxon>
        <taxon>Actinomycetota</taxon>
        <taxon>Actinomycetes</taxon>
        <taxon>Streptosporangiales</taxon>
        <taxon>Nocardiopsidaceae</taxon>
        <taxon>Streptomonospora</taxon>
    </lineage>
</organism>
<evidence type="ECO:0000313" key="9">
    <source>
        <dbReference type="EMBL" id="GAA4959192.1"/>
    </source>
</evidence>
<keyword evidence="10" id="KW-1185">Reference proteome</keyword>
<gene>
    <name evidence="9" type="ORF">GCM10023224_51410</name>
</gene>
<evidence type="ECO:0000256" key="5">
    <source>
        <dbReference type="ARBA" id="ARBA00023136"/>
    </source>
</evidence>
<dbReference type="PANTHER" id="PTHR40077">
    <property type="entry name" value="MEMBRANE PROTEIN-RELATED"/>
    <property type="match status" value="1"/>
</dbReference>
<keyword evidence="5 7" id="KW-0472">Membrane</keyword>
<sequence>MEKKRLPFVLYRVLAYVTGVLLLLLTFVAMPAKYLIGETARFSLAAAPAGAESLFGDESVLMPLVAIPHGYVYMAYVLVVLWLALDRRWSAPRTVGVALAGTIPFAGLIIEHRLAAAEKAGSGGAAPSADGRGAGQVRATDS</sequence>
<dbReference type="RefSeq" id="WP_345559557.1">
    <property type="nucleotide sequence ID" value="NZ_BAABIK010000061.1"/>
</dbReference>
<evidence type="ECO:0000313" key="10">
    <source>
        <dbReference type="Proteomes" id="UP001499993"/>
    </source>
</evidence>
<protein>
    <recommendedName>
        <fullName evidence="8">DUF3817 domain-containing protein</fullName>
    </recommendedName>
</protein>
<comment type="caution">
    <text evidence="9">The sequence shown here is derived from an EMBL/GenBank/DDBJ whole genome shotgun (WGS) entry which is preliminary data.</text>
</comment>
<evidence type="ECO:0000259" key="8">
    <source>
        <dbReference type="Pfam" id="PF12823"/>
    </source>
</evidence>
<proteinExistence type="predicted"/>
<reference evidence="10" key="1">
    <citation type="journal article" date="2019" name="Int. J. Syst. Evol. Microbiol.">
        <title>The Global Catalogue of Microorganisms (GCM) 10K type strain sequencing project: providing services to taxonomists for standard genome sequencing and annotation.</title>
        <authorList>
            <consortium name="The Broad Institute Genomics Platform"/>
            <consortium name="The Broad Institute Genome Sequencing Center for Infectious Disease"/>
            <person name="Wu L."/>
            <person name="Ma J."/>
        </authorList>
    </citation>
    <scope>NUCLEOTIDE SEQUENCE [LARGE SCALE GENOMIC DNA]</scope>
    <source>
        <strain evidence="10">JCM 18123</strain>
    </source>
</reference>
<comment type="subcellular location">
    <subcellularLocation>
        <location evidence="1">Cell membrane</location>
        <topology evidence="1">Multi-pass membrane protein</topology>
    </subcellularLocation>
</comment>
<evidence type="ECO:0000256" key="6">
    <source>
        <dbReference type="SAM" id="MobiDB-lite"/>
    </source>
</evidence>
<dbReference type="NCBIfam" id="TIGR03954">
    <property type="entry name" value="integ_memb_HG"/>
    <property type="match status" value="1"/>
</dbReference>
<name>A0ABP9H4T3_9ACTN</name>
<evidence type="ECO:0000256" key="4">
    <source>
        <dbReference type="ARBA" id="ARBA00022989"/>
    </source>
</evidence>
<feature type="region of interest" description="Disordered" evidence="6">
    <location>
        <begin position="121"/>
        <end position="142"/>
    </location>
</feature>
<evidence type="ECO:0000256" key="7">
    <source>
        <dbReference type="SAM" id="Phobius"/>
    </source>
</evidence>
<feature type="transmembrane region" description="Helical" evidence="7">
    <location>
        <begin position="60"/>
        <end position="85"/>
    </location>
</feature>
<dbReference type="Pfam" id="PF12823">
    <property type="entry name" value="DUF3817"/>
    <property type="match status" value="1"/>
</dbReference>
<accession>A0ABP9H4T3</accession>
<dbReference type="PANTHER" id="PTHR40077:SF2">
    <property type="entry name" value="MEMBRANE PROTEIN"/>
    <property type="match status" value="1"/>
</dbReference>
<keyword evidence="2" id="KW-1003">Cell membrane</keyword>
<dbReference type="EMBL" id="BAABIK010000061">
    <property type="protein sequence ID" value="GAA4959192.1"/>
    <property type="molecule type" value="Genomic_DNA"/>
</dbReference>
<evidence type="ECO:0000256" key="2">
    <source>
        <dbReference type="ARBA" id="ARBA00022475"/>
    </source>
</evidence>
<feature type="domain" description="DUF3817" evidence="8">
    <location>
        <begin position="10"/>
        <end position="114"/>
    </location>
</feature>
<evidence type="ECO:0000256" key="3">
    <source>
        <dbReference type="ARBA" id="ARBA00022692"/>
    </source>
</evidence>
<feature type="transmembrane region" description="Helical" evidence="7">
    <location>
        <begin position="9"/>
        <end position="30"/>
    </location>
</feature>
<dbReference type="Proteomes" id="UP001499993">
    <property type="component" value="Unassembled WGS sequence"/>
</dbReference>
<keyword evidence="3 7" id="KW-0812">Transmembrane</keyword>
<dbReference type="InterPro" id="IPR023845">
    <property type="entry name" value="DUF3817_TM"/>
</dbReference>